<feature type="transmembrane region" description="Helical" evidence="7">
    <location>
        <begin position="45"/>
        <end position="72"/>
    </location>
</feature>
<dbReference type="PANTHER" id="PTHR43744:SF12">
    <property type="entry name" value="ABC TRANSPORTER PERMEASE PROTEIN MG189-RELATED"/>
    <property type="match status" value="1"/>
</dbReference>
<accession>A0A540VM01</accession>
<comment type="similarity">
    <text evidence="7">Belongs to the binding-protein-dependent transport system permease family.</text>
</comment>
<evidence type="ECO:0000259" key="8">
    <source>
        <dbReference type="PROSITE" id="PS50928"/>
    </source>
</evidence>
<dbReference type="OrthoDB" id="9787837at2"/>
<dbReference type="PROSITE" id="PS50928">
    <property type="entry name" value="ABC_TM1"/>
    <property type="match status" value="1"/>
</dbReference>
<gene>
    <name evidence="9" type="ORF">FKZ61_02520</name>
</gene>
<evidence type="ECO:0000256" key="2">
    <source>
        <dbReference type="ARBA" id="ARBA00022448"/>
    </source>
</evidence>
<keyword evidence="3" id="KW-1003">Cell membrane</keyword>
<evidence type="ECO:0000313" key="10">
    <source>
        <dbReference type="Proteomes" id="UP000317371"/>
    </source>
</evidence>
<reference evidence="9 10" key="1">
    <citation type="submission" date="2019-06" db="EMBL/GenBank/DDBJ databases">
        <title>Genome sequence of Litorilinea aerophila BAA-2444.</title>
        <authorList>
            <person name="Maclea K.S."/>
            <person name="Maurais E.G."/>
            <person name="Iannazzi L.C."/>
        </authorList>
    </citation>
    <scope>NUCLEOTIDE SEQUENCE [LARGE SCALE GENOMIC DNA]</scope>
    <source>
        <strain evidence="9 10">ATCC BAA-2444</strain>
    </source>
</reference>
<dbReference type="SUPFAM" id="SSF161098">
    <property type="entry name" value="MetI-like"/>
    <property type="match status" value="1"/>
</dbReference>
<feature type="transmembrane region" description="Helical" evidence="7">
    <location>
        <begin position="84"/>
        <end position="108"/>
    </location>
</feature>
<keyword evidence="6 7" id="KW-0472">Membrane</keyword>
<feature type="transmembrane region" description="Helical" evidence="7">
    <location>
        <begin position="120"/>
        <end position="139"/>
    </location>
</feature>
<feature type="transmembrane region" description="Helical" evidence="7">
    <location>
        <begin position="160"/>
        <end position="182"/>
    </location>
</feature>
<protein>
    <submittedName>
        <fullName evidence="9">Carbohydrate ABC transporter permease</fullName>
    </submittedName>
</protein>
<dbReference type="Proteomes" id="UP000317371">
    <property type="component" value="Unassembled WGS sequence"/>
</dbReference>
<evidence type="ECO:0000256" key="4">
    <source>
        <dbReference type="ARBA" id="ARBA00022692"/>
    </source>
</evidence>
<dbReference type="InterPro" id="IPR000515">
    <property type="entry name" value="MetI-like"/>
</dbReference>
<dbReference type="AlphaFoldDB" id="A0A540VM01"/>
<evidence type="ECO:0000256" key="3">
    <source>
        <dbReference type="ARBA" id="ARBA00022475"/>
    </source>
</evidence>
<dbReference type="InterPro" id="IPR035906">
    <property type="entry name" value="MetI-like_sf"/>
</dbReference>
<dbReference type="PANTHER" id="PTHR43744">
    <property type="entry name" value="ABC TRANSPORTER PERMEASE PROTEIN MG189-RELATED-RELATED"/>
    <property type="match status" value="1"/>
</dbReference>
<dbReference type="GO" id="GO:0055085">
    <property type="term" value="P:transmembrane transport"/>
    <property type="evidence" value="ECO:0007669"/>
    <property type="project" value="InterPro"/>
</dbReference>
<evidence type="ECO:0000256" key="1">
    <source>
        <dbReference type="ARBA" id="ARBA00004651"/>
    </source>
</evidence>
<evidence type="ECO:0000313" key="9">
    <source>
        <dbReference type="EMBL" id="TQE97780.1"/>
    </source>
</evidence>
<comment type="subcellular location">
    <subcellularLocation>
        <location evidence="1 7">Cell membrane</location>
        <topology evidence="1 7">Multi-pass membrane protein</topology>
    </subcellularLocation>
</comment>
<evidence type="ECO:0000256" key="7">
    <source>
        <dbReference type="RuleBase" id="RU363032"/>
    </source>
</evidence>
<keyword evidence="4 7" id="KW-0812">Transmembrane</keyword>
<dbReference type="Pfam" id="PF00528">
    <property type="entry name" value="BPD_transp_1"/>
    <property type="match status" value="1"/>
</dbReference>
<keyword evidence="5 7" id="KW-1133">Transmembrane helix</keyword>
<evidence type="ECO:0000256" key="6">
    <source>
        <dbReference type="ARBA" id="ARBA00023136"/>
    </source>
</evidence>
<dbReference type="GO" id="GO:0005886">
    <property type="term" value="C:plasma membrane"/>
    <property type="evidence" value="ECO:0007669"/>
    <property type="project" value="UniProtKB-SubCell"/>
</dbReference>
<comment type="caution">
    <text evidence="9">The sequence shown here is derived from an EMBL/GenBank/DDBJ whole genome shotgun (WGS) entry which is preliminary data.</text>
</comment>
<dbReference type="CDD" id="cd06261">
    <property type="entry name" value="TM_PBP2"/>
    <property type="match status" value="1"/>
</dbReference>
<organism evidence="9 10">
    <name type="scientific">Litorilinea aerophila</name>
    <dbReference type="NCBI Taxonomy" id="1204385"/>
    <lineage>
        <taxon>Bacteria</taxon>
        <taxon>Bacillati</taxon>
        <taxon>Chloroflexota</taxon>
        <taxon>Caldilineae</taxon>
        <taxon>Caldilineales</taxon>
        <taxon>Caldilineaceae</taxon>
        <taxon>Litorilinea</taxon>
    </lineage>
</organism>
<evidence type="ECO:0000256" key="5">
    <source>
        <dbReference type="ARBA" id="ARBA00022989"/>
    </source>
</evidence>
<proteinExistence type="inferred from homology"/>
<dbReference type="Gene3D" id="1.10.3720.10">
    <property type="entry name" value="MetI-like"/>
    <property type="match status" value="1"/>
</dbReference>
<keyword evidence="10" id="KW-1185">Reference proteome</keyword>
<keyword evidence="2 7" id="KW-0813">Transport</keyword>
<sequence length="254" mass="28897">MIFPFYWMVATSLKSEARVFAFPPEWIPNPPLWSNYLYMFTELPFGQYVFNSVKVSLLWTVGVVLSSSLAAYAFARVKFWGRNVLFLVTLAALMIPGQVTMIPLYVVMSRIGWVNTHYPLFVPAFFGSAFGIFLMRQYFLTIPQELNDAAKIDGCSHFGIYLRIMMPLSKPVIATLALLSFMGSWNDLLGPVIYLYDQNLFTLPLALTRFRGMYYTQWAYMMAGATVSLLPILAIFLLTQQYFVRGVVLSGLKG</sequence>
<feature type="transmembrane region" description="Helical" evidence="7">
    <location>
        <begin position="219"/>
        <end position="243"/>
    </location>
</feature>
<dbReference type="InParanoid" id="A0A540VM01"/>
<dbReference type="EMBL" id="VIGC01000002">
    <property type="protein sequence ID" value="TQE97780.1"/>
    <property type="molecule type" value="Genomic_DNA"/>
</dbReference>
<feature type="domain" description="ABC transmembrane type-1" evidence="8">
    <location>
        <begin position="49"/>
        <end position="239"/>
    </location>
</feature>
<name>A0A540VM01_9CHLR</name>